<dbReference type="STRING" id="142842.SAMN02745118_00003"/>
<feature type="domain" description="ABC-three component systems C-terminal" evidence="1">
    <location>
        <begin position="34"/>
        <end position="176"/>
    </location>
</feature>
<dbReference type="RefSeq" id="WP_078808548.1">
    <property type="nucleotide sequence ID" value="NZ_FUWM01000003.1"/>
</dbReference>
<evidence type="ECO:0000313" key="2">
    <source>
        <dbReference type="EMBL" id="SJZ30182.1"/>
    </source>
</evidence>
<reference evidence="3" key="1">
    <citation type="submission" date="2017-02" db="EMBL/GenBank/DDBJ databases">
        <authorList>
            <person name="Varghese N."/>
            <person name="Submissions S."/>
        </authorList>
    </citation>
    <scope>NUCLEOTIDE SEQUENCE [LARGE SCALE GENOMIC DNA]</scope>
    <source>
        <strain evidence="3">ATCC BAA-73</strain>
    </source>
</reference>
<gene>
    <name evidence="2" type="ORF">SAMN02745118_00003</name>
</gene>
<protein>
    <recommendedName>
        <fullName evidence="1">ABC-three component systems C-terminal domain-containing protein</fullName>
    </recommendedName>
</protein>
<proteinExistence type="predicted"/>
<dbReference type="InterPro" id="IPR046917">
    <property type="entry name" value="ABC-3C_CTD12"/>
</dbReference>
<evidence type="ECO:0000313" key="3">
    <source>
        <dbReference type="Proteomes" id="UP000190625"/>
    </source>
</evidence>
<organism evidence="2 3">
    <name type="scientific">Selenihalanaerobacter shriftii</name>
    <dbReference type="NCBI Taxonomy" id="142842"/>
    <lineage>
        <taxon>Bacteria</taxon>
        <taxon>Bacillati</taxon>
        <taxon>Bacillota</taxon>
        <taxon>Clostridia</taxon>
        <taxon>Halanaerobiales</taxon>
        <taxon>Halobacteroidaceae</taxon>
        <taxon>Selenihalanaerobacter</taxon>
    </lineage>
</organism>
<name>A0A1T4JJ34_9FIRM</name>
<dbReference type="EMBL" id="FUWM01000003">
    <property type="protein sequence ID" value="SJZ30182.1"/>
    <property type="molecule type" value="Genomic_DNA"/>
</dbReference>
<sequence length="183" mass="22575">MIKKFKQFIFGKNNKSAGRDLIDVEKTYNFDPHPIRFYEEDIKETILCFSEEVEELGNVIEETDDFYRPHIEEKNEINNLSKRCFKFIQENSLNYFHKIDDFLYDRRNEEYLRKYLNTANELNNKIICNRTEFEYFEQIFDALYTYVVEENDHNLKFEKDLIWIFLHYMYYKCDIGEKYDKTT</sequence>
<dbReference type="AlphaFoldDB" id="A0A1T4JJ34"/>
<dbReference type="Proteomes" id="UP000190625">
    <property type="component" value="Unassembled WGS sequence"/>
</dbReference>
<evidence type="ECO:0000259" key="1">
    <source>
        <dbReference type="Pfam" id="PF20279"/>
    </source>
</evidence>
<dbReference type="Pfam" id="PF20279">
    <property type="entry name" value="CTD12"/>
    <property type="match status" value="1"/>
</dbReference>
<dbReference type="OrthoDB" id="7820209at2"/>
<keyword evidence="3" id="KW-1185">Reference proteome</keyword>
<accession>A0A1T4JJ34</accession>